<dbReference type="AlphaFoldDB" id="A0A2T2YEF8"/>
<keyword evidence="2" id="KW-1185">Reference proteome</keyword>
<protein>
    <submittedName>
        <fullName evidence="1">Uncharacterized protein</fullName>
    </submittedName>
</protein>
<dbReference type="Proteomes" id="UP000240357">
    <property type="component" value="Unassembled WGS sequence"/>
</dbReference>
<accession>A0A2T2YEF8</accession>
<organism evidence="1 2">
    <name type="scientific">Adhaeribacter arboris</name>
    <dbReference type="NCBI Taxonomy" id="2072846"/>
    <lineage>
        <taxon>Bacteria</taxon>
        <taxon>Pseudomonadati</taxon>
        <taxon>Bacteroidota</taxon>
        <taxon>Cytophagia</taxon>
        <taxon>Cytophagales</taxon>
        <taxon>Hymenobacteraceae</taxon>
        <taxon>Adhaeribacter</taxon>
    </lineage>
</organism>
<evidence type="ECO:0000313" key="2">
    <source>
        <dbReference type="Proteomes" id="UP000240357"/>
    </source>
</evidence>
<gene>
    <name evidence="1" type="ORF">AHMF7605_10420</name>
</gene>
<reference evidence="1 2" key="1">
    <citation type="submission" date="2018-03" db="EMBL/GenBank/DDBJ databases">
        <title>Adhaeribacter sp. HMF7605 Genome sequencing and assembly.</title>
        <authorList>
            <person name="Kang H."/>
            <person name="Kang J."/>
            <person name="Cha I."/>
            <person name="Kim H."/>
            <person name="Joh K."/>
        </authorList>
    </citation>
    <scope>NUCLEOTIDE SEQUENCE [LARGE SCALE GENOMIC DNA]</scope>
    <source>
        <strain evidence="1 2">HMF7605</strain>
    </source>
</reference>
<evidence type="ECO:0000313" key="1">
    <source>
        <dbReference type="EMBL" id="PSR53901.1"/>
    </source>
</evidence>
<comment type="caution">
    <text evidence="1">The sequence shown here is derived from an EMBL/GenBank/DDBJ whole genome shotgun (WGS) entry which is preliminary data.</text>
</comment>
<name>A0A2T2YEF8_9BACT</name>
<sequence length="250" mass="26669">MDQLDNTSDLNKPISTATKTELDKKQDAVVSNFLDLPAPVANVITLVYDPLKPYGYVELNGNNLTIQLDDLEEGEPGVGIKVKKVVGTEAVTFKNGTTTIAPPATPTPSTGANSWDLWFVEKFKSLFFIDLKPFGTPTPPPAPVTKLPNVTGFGLQQTGPHQVTISYNNYATSSGISGCTLQIIRPTSATGTAPTVDSSTNLANPKVDNGPVVGNANATLDTGKTYIYRMRATKSGYTSSDWVTQSITII</sequence>
<proteinExistence type="predicted"/>
<dbReference type="EMBL" id="PYFT01000001">
    <property type="protein sequence ID" value="PSR53901.1"/>
    <property type="molecule type" value="Genomic_DNA"/>
</dbReference>